<keyword evidence="3 8" id="KW-0812">Transmembrane</keyword>
<accession>A0A3N4KKF4</accession>
<protein>
    <recommendedName>
        <fullName evidence="8">Mannose-P-dolichol utilization defect 1 protein homolog</fullName>
    </recommendedName>
</protein>
<evidence type="ECO:0000256" key="8">
    <source>
        <dbReference type="PIRNR" id="PIRNR023381"/>
    </source>
</evidence>
<comment type="subcellular location">
    <subcellularLocation>
        <location evidence="1 8">Membrane</location>
        <topology evidence="1 8">Multi-pass membrane protein</topology>
    </subcellularLocation>
</comment>
<comment type="similarity">
    <text evidence="7 8">Belongs to the MPDU1 (TC 2.A.43.3) family.</text>
</comment>
<evidence type="ECO:0000313" key="11">
    <source>
        <dbReference type="EMBL" id="RPB11044.1"/>
    </source>
</evidence>
<dbReference type="Proteomes" id="UP000277580">
    <property type="component" value="Unassembled WGS sequence"/>
</dbReference>
<evidence type="ECO:0000256" key="10">
    <source>
        <dbReference type="SAM" id="Phobius"/>
    </source>
</evidence>
<dbReference type="PIRSF" id="PIRSF023381">
    <property type="entry name" value="MannP-dilichol_defect-1p"/>
    <property type="match status" value="1"/>
</dbReference>
<keyword evidence="5 8" id="KW-1133">Transmembrane helix</keyword>
<dbReference type="Gene3D" id="1.20.1280.290">
    <property type="match status" value="2"/>
</dbReference>
<dbReference type="PANTHER" id="PTHR12226:SF2">
    <property type="entry name" value="MANNOSE-P-DOLICHOL UTILIZATION DEFECT 1 PROTEIN"/>
    <property type="match status" value="1"/>
</dbReference>
<organism evidence="11 12">
    <name type="scientific">Morchella conica CCBAS932</name>
    <dbReference type="NCBI Taxonomy" id="1392247"/>
    <lineage>
        <taxon>Eukaryota</taxon>
        <taxon>Fungi</taxon>
        <taxon>Dikarya</taxon>
        <taxon>Ascomycota</taxon>
        <taxon>Pezizomycotina</taxon>
        <taxon>Pezizomycetes</taxon>
        <taxon>Pezizales</taxon>
        <taxon>Morchellaceae</taxon>
        <taxon>Morchella</taxon>
    </lineage>
</organism>
<keyword evidence="4" id="KW-0677">Repeat</keyword>
<dbReference type="InterPro" id="IPR016817">
    <property type="entry name" value="MannP-dilichol_defect-1"/>
</dbReference>
<evidence type="ECO:0000256" key="4">
    <source>
        <dbReference type="ARBA" id="ARBA00022737"/>
    </source>
</evidence>
<evidence type="ECO:0000256" key="5">
    <source>
        <dbReference type="ARBA" id="ARBA00022989"/>
    </source>
</evidence>
<evidence type="ECO:0000256" key="7">
    <source>
        <dbReference type="ARBA" id="ARBA00038475"/>
    </source>
</evidence>
<dbReference type="SMART" id="SM00679">
    <property type="entry name" value="CTNS"/>
    <property type="match status" value="2"/>
</dbReference>
<reference evidence="11 12" key="1">
    <citation type="journal article" date="2018" name="Nat. Ecol. Evol.">
        <title>Pezizomycetes genomes reveal the molecular basis of ectomycorrhizal truffle lifestyle.</title>
        <authorList>
            <person name="Murat C."/>
            <person name="Payen T."/>
            <person name="Noel B."/>
            <person name="Kuo A."/>
            <person name="Morin E."/>
            <person name="Chen J."/>
            <person name="Kohler A."/>
            <person name="Krizsan K."/>
            <person name="Balestrini R."/>
            <person name="Da Silva C."/>
            <person name="Montanini B."/>
            <person name="Hainaut M."/>
            <person name="Levati E."/>
            <person name="Barry K.W."/>
            <person name="Belfiori B."/>
            <person name="Cichocki N."/>
            <person name="Clum A."/>
            <person name="Dockter R.B."/>
            <person name="Fauchery L."/>
            <person name="Guy J."/>
            <person name="Iotti M."/>
            <person name="Le Tacon F."/>
            <person name="Lindquist E.A."/>
            <person name="Lipzen A."/>
            <person name="Malagnac F."/>
            <person name="Mello A."/>
            <person name="Molinier V."/>
            <person name="Miyauchi S."/>
            <person name="Poulain J."/>
            <person name="Riccioni C."/>
            <person name="Rubini A."/>
            <person name="Sitrit Y."/>
            <person name="Splivallo R."/>
            <person name="Traeger S."/>
            <person name="Wang M."/>
            <person name="Zifcakova L."/>
            <person name="Wipf D."/>
            <person name="Zambonelli A."/>
            <person name="Paolocci F."/>
            <person name="Nowrousian M."/>
            <person name="Ottonello S."/>
            <person name="Baldrian P."/>
            <person name="Spatafora J.W."/>
            <person name="Henrissat B."/>
            <person name="Nagy L.G."/>
            <person name="Aury J.M."/>
            <person name="Wincker P."/>
            <person name="Grigoriev I.V."/>
            <person name="Bonfante P."/>
            <person name="Martin F.M."/>
        </authorList>
    </citation>
    <scope>NUCLEOTIDE SEQUENCE [LARGE SCALE GENOMIC DNA]</scope>
    <source>
        <strain evidence="11 12">CCBAS932</strain>
    </source>
</reference>
<evidence type="ECO:0000256" key="1">
    <source>
        <dbReference type="ARBA" id="ARBA00004141"/>
    </source>
</evidence>
<feature type="region of interest" description="Disordered" evidence="9">
    <location>
        <begin position="266"/>
        <end position="287"/>
    </location>
</feature>
<dbReference type="InterPro" id="IPR006603">
    <property type="entry name" value="PQ-loop_rpt"/>
</dbReference>
<dbReference type="STRING" id="1392247.A0A3N4KKF4"/>
<feature type="transmembrane region" description="Helical" evidence="10">
    <location>
        <begin position="124"/>
        <end position="143"/>
    </location>
</feature>
<feature type="transmembrane region" description="Helical" evidence="10">
    <location>
        <begin position="234"/>
        <end position="257"/>
    </location>
</feature>
<dbReference type="GO" id="GO:0016020">
    <property type="term" value="C:membrane"/>
    <property type="evidence" value="ECO:0007669"/>
    <property type="project" value="UniProtKB-SubCell"/>
</dbReference>
<sequence>MDIVLQQLEPLLAALRPHLTPITAQLPASIANPISDLITPVCYNTLILKLDPASSPACTQLALSKAIGVGIITLSTIIKVPQLIKLLNSGSARGVSFSSYALETAGYLCTLAYNFRSGNPISTYGEIGLIAVQNVVIAVLILHYSGKDMWAAAFVPVVAASLYALFSEGVVDAKLMGYLQAATIPLTLASKVPQIISVARNKSTGNLSAFAVFNYLFGSLARVFTTLAEVEDPLILYGFLGGAFLNFVLAAQMVWYWNSGKKLGAGTPAKKRYTGPAKGKGAPKRKG</sequence>
<dbReference type="AlphaFoldDB" id="A0A3N4KKF4"/>
<gene>
    <name evidence="11" type="ORF">P167DRAFT_537067</name>
</gene>
<evidence type="ECO:0000256" key="3">
    <source>
        <dbReference type="ARBA" id="ARBA00022692"/>
    </source>
</evidence>
<evidence type="ECO:0000256" key="6">
    <source>
        <dbReference type="ARBA" id="ARBA00023136"/>
    </source>
</evidence>
<evidence type="ECO:0000256" key="2">
    <source>
        <dbReference type="ARBA" id="ARBA00022448"/>
    </source>
</evidence>
<feature type="transmembrane region" description="Helical" evidence="10">
    <location>
        <begin position="149"/>
        <end position="166"/>
    </location>
</feature>
<evidence type="ECO:0000256" key="9">
    <source>
        <dbReference type="SAM" id="MobiDB-lite"/>
    </source>
</evidence>
<keyword evidence="6 8" id="KW-0472">Membrane</keyword>
<proteinExistence type="inferred from homology"/>
<dbReference type="OrthoDB" id="271506at2759"/>
<dbReference type="EMBL" id="ML119138">
    <property type="protein sequence ID" value="RPB11044.1"/>
    <property type="molecule type" value="Genomic_DNA"/>
</dbReference>
<feature type="transmembrane region" description="Helical" evidence="10">
    <location>
        <begin position="207"/>
        <end position="228"/>
    </location>
</feature>
<keyword evidence="12" id="KW-1185">Reference proteome</keyword>
<dbReference type="Pfam" id="PF04193">
    <property type="entry name" value="PQ-loop"/>
    <property type="match status" value="2"/>
</dbReference>
<name>A0A3N4KKF4_9PEZI</name>
<evidence type="ECO:0000313" key="12">
    <source>
        <dbReference type="Proteomes" id="UP000277580"/>
    </source>
</evidence>
<dbReference type="PANTHER" id="PTHR12226">
    <property type="entry name" value="MANNOSE-P-DOLICHOL UTILIZATION DEFECT 1 LEC35 -RELATED"/>
    <property type="match status" value="1"/>
</dbReference>
<keyword evidence="2" id="KW-0813">Transport</keyword>
<dbReference type="InParanoid" id="A0A3N4KKF4"/>